<feature type="non-terminal residue" evidence="1">
    <location>
        <position position="16"/>
    </location>
</feature>
<comment type="caution">
    <text evidence="1">The sequence shown here is derived from an EMBL/GenBank/DDBJ whole genome shotgun (WGS) entry which is preliminary data.</text>
</comment>
<name>A0A8S3E5L1_9BILA</name>
<gene>
    <name evidence="1" type="ORF">BYL167_LOCUS59293</name>
</gene>
<dbReference type="Proteomes" id="UP000681967">
    <property type="component" value="Unassembled WGS sequence"/>
</dbReference>
<dbReference type="EMBL" id="CAJOBH010228366">
    <property type="protein sequence ID" value="CAF5061134.1"/>
    <property type="molecule type" value="Genomic_DNA"/>
</dbReference>
<proteinExistence type="predicted"/>
<dbReference type="AlphaFoldDB" id="A0A8S3E5L1"/>
<evidence type="ECO:0000313" key="2">
    <source>
        <dbReference type="Proteomes" id="UP000681967"/>
    </source>
</evidence>
<sequence length="16" mass="1845">MIEEPWDDAFFAECAA</sequence>
<accession>A0A8S3E5L1</accession>
<evidence type="ECO:0000313" key="1">
    <source>
        <dbReference type="EMBL" id="CAF5061134.1"/>
    </source>
</evidence>
<reference evidence="1" key="1">
    <citation type="submission" date="2021-02" db="EMBL/GenBank/DDBJ databases">
        <authorList>
            <person name="Nowell W R."/>
        </authorList>
    </citation>
    <scope>NUCLEOTIDE SEQUENCE</scope>
</reference>
<protein>
    <submittedName>
        <fullName evidence="1">Uncharacterized protein</fullName>
    </submittedName>
</protein>
<organism evidence="1 2">
    <name type="scientific">Rotaria magnacalcarata</name>
    <dbReference type="NCBI Taxonomy" id="392030"/>
    <lineage>
        <taxon>Eukaryota</taxon>
        <taxon>Metazoa</taxon>
        <taxon>Spiralia</taxon>
        <taxon>Gnathifera</taxon>
        <taxon>Rotifera</taxon>
        <taxon>Eurotatoria</taxon>
        <taxon>Bdelloidea</taxon>
        <taxon>Philodinida</taxon>
        <taxon>Philodinidae</taxon>
        <taxon>Rotaria</taxon>
    </lineage>
</organism>